<comment type="subcellular location">
    <subcellularLocation>
        <location evidence="1">Membrane</location>
        <topology evidence="1">Multi-pass membrane protein</topology>
    </subcellularLocation>
</comment>
<dbReference type="GO" id="GO:0016020">
    <property type="term" value="C:membrane"/>
    <property type="evidence" value="ECO:0007669"/>
    <property type="project" value="UniProtKB-SubCell"/>
</dbReference>
<feature type="transmembrane region" description="Helical" evidence="5">
    <location>
        <begin position="110"/>
        <end position="130"/>
    </location>
</feature>
<feature type="non-terminal residue" evidence="6">
    <location>
        <position position="1"/>
    </location>
</feature>
<name>A0AA36N0K7_9DINO</name>
<evidence type="ECO:0000256" key="4">
    <source>
        <dbReference type="ARBA" id="ARBA00023136"/>
    </source>
</evidence>
<dbReference type="InterPro" id="IPR027359">
    <property type="entry name" value="Volt_channel_dom_sf"/>
</dbReference>
<keyword evidence="4 5" id="KW-0472">Membrane</keyword>
<evidence type="ECO:0000313" key="6">
    <source>
        <dbReference type="EMBL" id="CAJ1393830.1"/>
    </source>
</evidence>
<comment type="caution">
    <text evidence="6">The sequence shown here is derived from an EMBL/GenBank/DDBJ whole genome shotgun (WGS) entry which is preliminary data.</text>
</comment>
<evidence type="ECO:0000256" key="5">
    <source>
        <dbReference type="SAM" id="Phobius"/>
    </source>
</evidence>
<evidence type="ECO:0000256" key="2">
    <source>
        <dbReference type="ARBA" id="ARBA00022692"/>
    </source>
</evidence>
<evidence type="ECO:0000256" key="3">
    <source>
        <dbReference type="ARBA" id="ARBA00022989"/>
    </source>
</evidence>
<evidence type="ECO:0008006" key="8">
    <source>
        <dbReference type="Google" id="ProtNLM"/>
    </source>
</evidence>
<organism evidence="6 7">
    <name type="scientific">Effrenium voratum</name>
    <dbReference type="NCBI Taxonomy" id="2562239"/>
    <lineage>
        <taxon>Eukaryota</taxon>
        <taxon>Sar</taxon>
        <taxon>Alveolata</taxon>
        <taxon>Dinophyceae</taxon>
        <taxon>Suessiales</taxon>
        <taxon>Symbiodiniaceae</taxon>
        <taxon>Effrenium</taxon>
    </lineage>
</organism>
<sequence length="131" mass="15114">MLTFYIWVTERAEQKVHPAGVHRKKQQKTFDLLPGTTADGLRTVLVYGKKFEVCDKSLFIFGLDGPIRQQVMLLVFWVWFDRIILLLIALNSIGLAIVDWRSDASSGFNGFYNDILDLWLTIFFTLEGILK</sequence>
<feature type="transmembrane region" description="Helical" evidence="5">
    <location>
        <begin position="71"/>
        <end position="98"/>
    </location>
</feature>
<keyword evidence="2 5" id="KW-0812">Transmembrane</keyword>
<keyword evidence="3 5" id="KW-1133">Transmembrane helix</keyword>
<dbReference type="EMBL" id="CAUJNA010002659">
    <property type="protein sequence ID" value="CAJ1393830.1"/>
    <property type="molecule type" value="Genomic_DNA"/>
</dbReference>
<keyword evidence="7" id="KW-1185">Reference proteome</keyword>
<proteinExistence type="predicted"/>
<evidence type="ECO:0000256" key="1">
    <source>
        <dbReference type="ARBA" id="ARBA00004141"/>
    </source>
</evidence>
<dbReference type="Gene3D" id="1.20.120.350">
    <property type="entry name" value="Voltage-gated potassium channels. Chain C"/>
    <property type="match status" value="1"/>
</dbReference>
<gene>
    <name evidence="6" type="ORF">EVOR1521_LOCUS18602</name>
</gene>
<dbReference type="AlphaFoldDB" id="A0AA36N0K7"/>
<reference evidence="6" key="1">
    <citation type="submission" date="2023-08" db="EMBL/GenBank/DDBJ databases">
        <authorList>
            <person name="Chen Y."/>
            <person name="Shah S."/>
            <person name="Dougan E. K."/>
            <person name="Thang M."/>
            <person name="Chan C."/>
        </authorList>
    </citation>
    <scope>NUCLEOTIDE SEQUENCE</scope>
</reference>
<protein>
    <recommendedName>
        <fullName evidence="8">Ion transport domain-containing protein</fullName>
    </recommendedName>
</protein>
<accession>A0AA36N0K7</accession>
<dbReference type="Proteomes" id="UP001178507">
    <property type="component" value="Unassembled WGS sequence"/>
</dbReference>
<evidence type="ECO:0000313" key="7">
    <source>
        <dbReference type="Proteomes" id="UP001178507"/>
    </source>
</evidence>